<feature type="non-terminal residue" evidence="1">
    <location>
        <position position="62"/>
    </location>
</feature>
<protein>
    <submittedName>
        <fullName evidence="1">Uncharacterized protein</fullName>
    </submittedName>
</protein>
<keyword evidence="2" id="KW-1185">Reference proteome</keyword>
<feature type="non-terminal residue" evidence="1">
    <location>
        <position position="1"/>
    </location>
</feature>
<comment type="caution">
    <text evidence="1">The sequence shown here is derived from an EMBL/GenBank/DDBJ whole genome shotgun (WGS) entry which is preliminary data.</text>
</comment>
<reference evidence="1" key="2">
    <citation type="submission" date="2023-05" db="EMBL/GenBank/DDBJ databases">
        <authorList>
            <person name="Fouks B."/>
        </authorList>
    </citation>
    <scope>NUCLEOTIDE SEQUENCE</scope>
    <source>
        <strain evidence="1">Stay&amp;Tobe</strain>
        <tissue evidence="1">Testes</tissue>
    </source>
</reference>
<reference evidence="1" key="1">
    <citation type="journal article" date="2023" name="IScience">
        <title>Live-bearing cockroach genome reveals convergent evolutionary mechanisms linked to viviparity in insects and beyond.</title>
        <authorList>
            <person name="Fouks B."/>
            <person name="Harrison M.C."/>
            <person name="Mikhailova A.A."/>
            <person name="Marchal E."/>
            <person name="English S."/>
            <person name="Carruthers M."/>
            <person name="Jennings E.C."/>
            <person name="Chiamaka E.L."/>
            <person name="Frigard R.A."/>
            <person name="Pippel M."/>
            <person name="Attardo G.M."/>
            <person name="Benoit J.B."/>
            <person name="Bornberg-Bauer E."/>
            <person name="Tobe S.S."/>
        </authorList>
    </citation>
    <scope>NUCLEOTIDE SEQUENCE</scope>
    <source>
        <strain evidence="1">Stay&amp;Tobe</strain>
    </source>
</reference>
<name>A0AAD8AMZ8_DIPPU</name>
<gene>
    <name evidence="1" type="ORF">L9F63_000214</name>
</gene>
<organism evidence="1 2">
    <name type="scientific">Diploptera punctata</name>
    <name type="common">Pacific beetle cockroach</name>
    <dbReference type="NCBI Taxonomy" id="6984"/>
    <lineage>
        <taxon>Eukaryota</taxon>
        <taxon>Metazoa</taxon>
        <taxon>Ecdysozoa</taxon>
        <taxon>Arthropoda</taxon>
        <taxon>Hexapoda</taxon>
        <taxon>Insecta</taxon>
        <taxon>Pterygota</taxon>
        <taxon>Neoptera</taxon>
        <taxon>Polyneoptera</taxon>
        <taxon>Dictyoptera</taxon>
        <taxon>Blattodea</taxon>
        <taxon>Blaberoidea</taxon>
        <taxon>Blaberidae</taxon>
        <taxon>Diplopterinae</taxon>
        <taxon>Diploptera</taxon>
    </lineage>
</organism>
<dbReference type="EMBL" id="JASPKZ010000007">
    <property type="protein sequence ID" value="KAJ9601606.1"/>
    <property type="molecule type" value="Genomic_DNA"/>
</dbReference>
<dbReference type="AlphaFoldDB" id="A0AAD8AMZ8"/>
<proteinExistence type="predicted"/>
<evidence type="ECO:0000313" key="1">
    <source>
        <dbReference type="EMBL" id="KAJ9601606.1"/>
    </source>
</evidence>
<sequence>EVLPVLSVAIQYTLLDYKYANEFVCIATIFLEVMLMSGRLRHLKNRYCSIFQIYELKEKRSK</sequence>
<accession>A0AAD8AMZ8</accession>
<dbReference type="Proteomes" id="UP001233999">
    <property type="component" value="Unassembled WGS sequence"/>
</dbReference>
<evidence type="ECO:0000313" key="2">
    <source>
        <dbReference type="Proteomes" id="UP001233999"/>
    </source>
</evidence>